<organism evidence="13 14">
    <name type="scientific">Naja naja</name>
    <name type="common">Indian cobra</name>
    <dbReference type="NCBI Taxonomy" id="35670"/>
    <lineage>
        <taxon>Eukaryota</taxon>
        <taxon>Metazoa</taxon>
        <taxon>Chordata</taxon>
        <taxon>Craniata</taxon>
        <taxon>Vertebrata</taxon>
        <taxon>Euteleostomi</taxon>
        <taxon>Lepidosauria</taxon>
        <taxon>Squamata</taxon>
        <taxon>Bifurcata</taxon>
        <taxon>Unidentata</taxon>
        <taxon>Episquamata</taxon>
        <taxon>Toxicofera</taxon>
        <taxon>Serpentes</taxon>
        <taxon>Colubroidea</taxon>
        <taxon>Elapidae</taxon>
        <taxon>Elapinae</taxon>
        <taxon>Naja</taxon>
    </lineage>
</organism>
<dbReference type="InterPro" id="IPR036396">
    <property type="entry name" value="Cyt_P450_sf"/>
</dbReference>
<keyword evidence="8" id="KW-0492">Microsome</keyword>
<dbReference type="GeneTree" id="ENSGT00940000161956"/>
<dbReference type="GO" id="GO:0005789">
    <property type="term" value="C:endoplasmic reticulum membrane"/>
    <property type="evidence" value="ECO:0007669"/>
    <property type="project" value="UniProtKB-SubCell"/>
</dbReference>
<keyword evidence="6" id="KW-0479">Metal-binding</keyword>
<name>A0A8C6XUS9_NAJNA</name>
<evidence type="ECO:0000256" key="8">
    <source>
        <dbReference type="ARBA" id="ARBA00022848"/>
    </source>
</evidence>
<evidence type="ECO:0000256" key="10">
    <source>
        <dbReference type="ARBA" id="ARBA00023004"/>
    </source>
</evidence>
<keyword evidence="11" id="KW-0503">Monooxygenase</keyword>
<dbReference type="InterPro" id="IPR001128">
    <property type="entry name" value="Cyt_P450"/>
</dbReference>
<evidence type="ECO:0000313" key="13">
    <source>
        <dbReference type="Ensembl" id="ENSNNAP00000020019.1"/>
    </source>
</evidence>
<dbReference type="GO" id="GO:0006082">
    <property type="term" value="P:organic acid metabolic process"/>
    <property type="evidence" value="ECO:0007669"/>
    <property type="project" value="TreeGrafter"/>
</dbReference>
<dbReference type="PANTHER" id="PTHR24300:SF291">
    <property type="entry name" value="CYTOCHROME P450 2W1"/>
    <property type="match status" value="1"/>
</dbReference>
<dbReference type="GO" id="GO:0005506">
    <property type="term" value="F:iron ion binding"/>
    <property type="evidence" value="ECO:0007669"/>
    <property type="project" value="InterPro"/>
</dbReference>
<dbReference type="GO" id="GO:0006805">
    <property type="term" value="P:xenobiotic metabolic process"/>
    <property type="evidence" value="ECO:0007669"/>
    <property type="project" value="TreeGrafter"/>
</dbReference>
<reference evidence="13" key="2">
    <citation type="submission" date="2025-09" db="UniProtKB">
        <authorList>
            <consortium name="Ensembl"/>
        </authorList>
    </citation>
    <scope>IDENTIFICATION</scope>
</reference>
<evidence type="ECO:0000256" key="6">
    <source>
        <dbReference type="ARBA" id="ARBA00022723"/>
    </source>
</evidence>
<sequence length="206" mass="23229">PRLLCANLFLSNFSWSSRHMPPGPTPLPIIGNLHLINIKRQDVSFMELSKTYGPVFTLHFGLQKVVVLVGYEAVKEALLSKGNEFVDRPPIPIFLEIQHGNGMFFSIGEMWKDTRRFTLTTIRDLGMGTSLIEGKMLEELNFLVEKVNSFKGEPFSLKTFSAAPTNITFGILFGERFDYADPTFTILLRNIDEVMTLMGAPALQVR</sequence>
<comment type="cofactor">
    <cofactor evidence="1">
        <name>heme</name>
        <dbReference type="ChEBI" id="CHEBI:30413"/>
    </cofactor>
</comment>
<evidence type="ECO:0000313" key="14">
    <source>
        <dbReference type="Proteomes" id="UP000694559"/>
    </source>
</evidence>
<proteinExistence type="inferred from homology"/>
<evidence type="ECO:0000256" key="5">
    <source>
        <dbReference type="ARBA" id="ARBA00022617"/>
    </source>
</evidence>
<dbReference type="AlphaFoldDB" id="A0A8C6XUS9"/>
<accession>A0A8C6XUS9</accession>
<keyword evidence="12" id="KW-0472">Membrane</keyword>
<dbReference type="Gene3D" id="1.10.630.10">
    <property type="entry name" value="Cytochrome P450"/>
    <property type="match status" value="1"/>
</dbReference>
<keyword evidence="7" id="KW-0256">Endoplasmic reticulum</keyword>
<gene>
    <name evidence="13" type="primary">CYP2W1</name>
</gene>
<dbReference type="Proteomes" id="UP000694559">
    <property type="component" value="Unplaced"/>
</dbReference>
<dbReference type="FunFam" id="1.10.630.10:FF:000238">
    <property type="entry name" value="Cytochrome P450 2A6"/>
    <property type="match status" value="1"/>
</dbReference>
<dbReference type="Pfam" id="PF00067">
    <property type="entry name" value="p450"/>
    <property type="match status" value="1"/>
</dbReference>
<dbReference type="GO" id="GO:0016712">
    <property type="term" value="F:oxidoreductase activity, acting on paired donors, with incorporation or reduction of molecular oxygen, reduced flavin or flavoprotein as one donor, and incorporation of one atom of oxygen"/>
    <property type="evidence" value="ECO:0007669"/>
    <property type="project" value="TreeGrafter"/>
</dbReference>
<dbReference type="OrthoDB" id="2789670at2759"/>
<dbReference type="Ensembl" id="ENSNNAT00000021010.1">
    <property type="protein sequence ID" value="ENSNNAP00000020019.1"/>
    <property type="gene ID" value="ENSNNAG00000013302.1"/>
</dbReference>
<keyword evidence="9" id="KW-0560">Oxidoreductase</keyword>
<dbReference type="InterPro" id="IPR050182">
    <property type="entry name" value="Cytochrome_P450_fam2"/>
</dbReference>
<keyword evidence="5" id="KW-0349">Heme</keyword>
<dbReference type="GO" id="GO:0020037">
    <property type="term" value="F:heme binding"/>
    <property type="evidence" value="ECO:0007669"/>
    <property type="project" value="InterPro"/>
</dbReference>
<comment type="subcellular location">
    <subcellularLocation>
        <location evidence="3">Endoplasmic reticulum membrane</location>
        <topology evidence="3">Peripheral membrane protein</topology>
    </subcellularLocation>
    <subcellularLocation>
        <location evidence="2">Microsome membrane</location>
        <topology evidence="2">Peripheral membrane protein</topology>
    </subcellularLocation>
</comment>
<evidence type="ECO:0000256" key="2">
    <source>
        <dbReference type="ARBA" id="ARBA00004174"/>
    </source>
</evidence>
<dbReference type="InterPro" id="IPR002401">
    <property type="entry name" value="Cyt_P450_E_grp-I"/>
</dbReference>
<reference evidence="13" key="1">
    <citation type="submission" date="2025-08" db="UniProtKB">
        <authorList>
            <consortium name="Ensembl"/>
        </authorList>
    </citation>
    <scope>IDENTIFICATION</scope>
</reference>
<keyword evidence="10" id="KW-0408">Iron</keyword>
<dbReference type="PANTHER" id="PTHR24300">
    <property type="entry name" value="CYTOCHROME P450 508A4-RELATED"/>
    <property type="match status" value="1"/>
</dbReference>
<evidence type="ECO:0000256" key="1">
    <source>
        <dbReference type="ARBA" id="ARBA00001971"/>
    </source>
</evidence>
<evidence type="ECO:0000256" key="9">
    <source>
        <dbReference type="ARBA" id="ARBA00023002"/>
    </source>
</evidence>
<evidence type="ECO:0000256" key="3">
    <source>
        <dbReference type="ARBA" id="ARBA00004406"/>
    </source>
</evidence>
<evidence type="ECO:0000256" key="11">
    <source>
        <dbReference type="ARBA" id="ARBA00023033"/>
    </source>
</evidence>
<keyword evidence="14" id="KW-1185">Reference proteome</keyword>
<evidence type="ECO:0000256" key="12">
    <source>
        <dbReference type="ARBA" id="ARBA00023136"/>
    </source>
</evidence>
<dbReference type="SUPFAM" id="SSF48264">
    <property type="entry name" value="Cytochrome P450"/>
    <property type="match status" value="1"/>
</dbReference>
<dbReference type="PRINTS" id="PR00463">
    <property type="entry name" value="EP450I"/>
</dbReference>
<evidence type="ECO:0000256" key="7">
    <source>
        <dbReference type="ARBA" id="ARBA00022824"/>
    </source>
</evidence>
<comment type="similarity">
    <text evidence="4">Belongs to the cytochrome P450 family.</text>
</comment>
<protein>
    <submittedName>
        <fullName evidence="13">Cytochrome P450 family 2 subfamily W member 1</fullName>
    </submittedName>
</protein>
<evidence type="ECO:0000256" key="4">
    <source>
        <dbReference type="ARBA" id="ARBA00010617"/>
    </source>
</evidence>